<feature type="transmembrane region" description="Helical" evidence="1">
    <location>
        <begin position="68"/>
        <end position="91"/>
    </location>
</feature>
<comment type="caution">
    <text evidence="2">The sequence shown here is derived from an EMBL/GenBank/DDBJ whole genome shotgun (WGS) entry which is preliminary data.</text>
</comment>
<protein>
    <submittedName>
        <fullName evidence="2">Uncharacterized protein</fullName>
    </submittedName>
</protein>
<name>A0A0R1TH59_9LACO</name>
<keyword evidence="1" id="KW-0812">Transmembrane</keyword>
<evidence type="ECO:0000313" key="2">
    <source>
        <dbReference type="EMBL" id="KRL78226.1"/>
    </source>
</evidence>
<keyword evidence="1" id="KW-1133">Transmembrane helix</keyword>
<proteinExistence type="predicted"/>
<organism evidence="2 3">
    <name type="scientific">Ligilactobacillus equi DSM 15833 = JCM 10991</name>
    <dbReference type="NCBI Taxonomy" id="1423740"/>
    <lineage>
        <taxon>Bacteria</taxon>
        <taxon>Bacillati</taxon>
        <taxon>Bacillota</taxon>
        <taxon>Bacilli</taxon>
        <taxon>Lactobacillales</taxon>
        <taxon>Lactobacillaceae</taxon>
        <taxon>Ligilactobacillus</taxon>
    </lineage>
</organism>
<keyword evidence="1" id="KW-0472">Membrane</keyword>
<evidence type="ECO:0000256" key="1">
    <source>
        <dbReference type="SAM" id="Phobius"/>
    </source>
</evidence>
<dbReference type="RefSeq" id="WP_025020673.1">
    <property type="nucleotide sequence ID" value="NZ_AZFH01000155.1"/>
</dbReference>
<dbReference type="PATRIC" id="fig|1423740.3.peg.1196"/>
<reference evidence="2 3" key="1">
    <citation type="journal article" date="2015" name="Genome Announc.">
        <title>Expanding the biotechnology potential of lactobacilli through comparative genomics of 213 strains and associated genera.</title>
        <authorList>
            <person name="Sun Z."/>
            <person name="Harris H.M."/>
            <person name="McCann A."/>
            <person name="Guo C."/>
            <person name="Argimon S."/>
            <person name="Zhang W."/>
            <person name="Yang X."/>
            <person name="Jeffery I.B."/>
            <person name="Cooney J.C."/>
            <person name="Kagawa T.F."/>
            <person name="Liu W."/>
            <person name="Song Y."/>
            <person name="Salvetti E."/>
            <person name="Wrobel A."/>
            <person name="Rasinkangas P."/>
            <person name="Parkhill J."/>
            <person name="Rea M.C."/>
            <person name="O'Sullivan O."/>
            <person name="Ritari J."/>
            <person name="Douillard F.P."/>
            <person name="Paul Ross R."/>
            <person name="Yang R."/>
            <person name="Briner A.E."/>
            <person name="Felis G.E."/>
            <person name="de Vos W.M."/>
            <person name="Barrangou R."/>
            <person name="Klaenhammer T.R."/>
            <person name="Caufield P.W."/>
            <person name="Cui Y."/>
            <person name="Zhang H."/>
            <person name="O'Toole P.W."/>
        </authorList>
    </citation>
    <scope>NUCLEOTIDE SEQUENCE [LARGE SCALE GENOMIC DNA]</scope>
    <source>
        <strain evidence="2 3">DSM 15833</strain>
    </source>
</reference>
<feature type="transmembrane region" description="Helical" evidence="1">
    <location>
        <begin position="20"/>
        <end position="37"/>
    </location>
</feature>
<feature type="transmembrane region" description="Helical" evidence="1">
    <location>
        <begin position="150"/>
        <end position="169"/>
    </location>
</feature>
<dbReference type="Proteomes" id="UP000051048">
    <property type="component" value="Unassembled WGS sequence"/>
</dbReference>
<accession>A0A0R1TH59</accession>
<dbReference type="EMBL" id="AZFH01000155">
    <property type="protein sequence ID" value="KRL78226.1"/>
    <property type="molecule type" value="Genomic_DNA"/>
</dbReference>
<gene>
    <name evidence="2" type="ORF">FC36_GL001112</name>
</gene>
<evidence type="ECO:0000313" key="3">
    <source>
        <dbReference type="Proteomes" id="UP000051048"/>
    </source>
</evidence>
<sequence length="279" mass="32767">MDKLKSIYKQLKKYLQKNLGINYFEVVFLFEIISIALNCIDGKNKKLIFISEEPPLFLKTFISILDNFFAFNIIVMIAVILLFLLLIFFLISRYIPGTGKKTYTDDGKIIAYNPFAAMKCIKKLTVFIFQKLWITYFSILFLYGEVSFSFANIILVSLNSLILIIKIFYNVFHSKTSVLSNLDFPNVEEIRFNSLILDTKNDQPEYMKQYLVLAVSEKKLGPKYYLIRDMSIRHKAYYYIVKSKINDKDKEENTILVWSDKFEDIKYAFENNLKNNSSV</sequence>
<feature type="transmembrane region" description="Helical" evidence="1">
    <location>
        <begin position="124"/>
        <end position="144"/>
    </location>
</feature>
<dbReference type="AlphaFoldDB" id="A0A0R1TH59"/>